<organism evidence="1 2">
    <name type="scientific">Aeromicrobium chenweiae</name>
    <dbReference type="NCBI Taxonomy" id="2079793"/>
    <lineage>
        <taxon>Bacteria</taxon>
        <taxon>Bacillati</taxon>
        <taxon>Actinomycetota</taxon>
        <taxon>Actinomycetes</taxon>
        <taxon>Propionibacteriales</taxon>
        <taxon>Nocardioidaceae</taxon>
        <taxon>Aeromicrobium</taxon>
    </lineage>
</organism>
<dbReference type="OrthoDB" id="3253863at2"/>
<name>A0A2S0WQS4_9ACTN</name>
<dbReference type="Gene3D" id="1.10.287.1060">
    <property type="entry name" value="ESAT-6-like"/>
    <property type="match status" value="1"/>
</dbReference>
<dbReference type="Pfam" id="PF06013">
    <property type="entry name" value="WXG100"/>
    <property type="match status" value="1"/>
</dbReference>
<evidence type="ECO:0000313" key="1">
    <source>
        <dbReference type="EMBL" id="AWB93608.1"/>
    </source>
</evidence>
<keyword evidence="2" id="KW-1185">Reference proteome</keyword>
<protein>
    <submittedName>
        <fullName evidence="1">Uncharacterized protein</fullName>
    </submittedName>
</protein>
<evidence type="ECO:0000313" key="2">
    <source>
        <dbReference type="Proteomes" id="UP000244384"/>
    </source>
</evidence>
<proteinExistence type="predicted"/>
<dbReference type="Proteomes" id="UP000244384">
    <property type="component" value="Chromosome"/>
</dbReference>
<accession>A0A5F2F2C6</accession>
<dbReference type="InterPro" id="IPR036689">
    <property type="entry name" value="ESAT-6-like_sf"/>
</dbReference>
<dbReference type="EMBL" id="CP026952">
    <property type="protein sequence ID" value="AWB93608.1"/>
    <property type="molecule type" value="Genomic_DNA"/>
</dbReference>
<gene>
    <name evidence="1" type="ORF">C3E78_16095</name>
</gene>
<accession>A0A2S0WQS4</accession>
<sequence length="104" mass="11366">MTDLSREEMALTKAAGLVRDAHGELTTEVGNMPTRLQTKGSWEGGGSESFTGLINAWTRETNHILKALEVFDANLTGADKAYTTTDQAQQDKYTQIANRMTTQG</sequence>
<dbReference type="InterPro" id="IPR010310">
    <property type="entry name" value="T7SS_ESAT-6-like"/>
</dbReference>
<reference evidence="2" key="1">
    <citation type="submission" date="2018-01" db="EMBL/GenBank/DDBJ databases">
        <authorList>
            <person name="Li J."/>
        </authorList>
    </citation>
    <scope>NUCLEOTIDE SEQUENCE [LARGE SCALE GENOMIC DNA]</scope>
    <source>
        <strain evidence="2">592</strain>
    </source>
</reference>
<dbReference type="AlphaFoldDB" id="A0A2S0WQS4"/>
<dbReference type="KEGG" id="aez:C3E78_16095"/>
<dbReference type="RefSeq" id="WP_108580133.1">
    <property type="nucleotide sequence ID" value="NZ_CP026952.1"/>
</dbReference>
<dbReference type="SUPFAM" id="SSF140453">
    <property type="entry name" value="EsxAB dimer-like"/>
    <property type="match status" value="1"/>
</dbReference>